<sequence>MLRLLIFLGVSIVGCRAACNTCNSNSVSCISDTEFQFCSTSTPPAPIGNLYTCPTGYYCTAGTPVCSSLESSRACPGCNVCSADNRFACTSRNTFALCLGGTTPSTSIGGSCGTDLVCSLSNPNICGSPAMNIVTCSGSGSGTCGSTTISNATEFCESIKQIGRFPYGRVTSTTCRQYVNCYISAGVYYGNVYTCPGKTYFDSTSKLCTTETQARCSDTVSCLTLNNRLLI</sequence>
<dbReference type="Gene3D" id="2.170.140.10">
    <property type="entry name" value="Chitin binding domain"/>
    <property type="match status" value="1"/>
</dbReference>
<feature type="domain" description="Chitin-binding type-2" evidence="2">
    <location>
        <begin position="153"/>
        <end position="218"/>
    </location>
</feature>
<accession>A0AB39ZCZ3</accession>
<feature type="signal peptide" evidence="1">
    <location>
        <begin position="1"/>
        <end position="17"/>
    </location>
</feature>
<evidence type="ECO:0000256" key="1">
    <source>
        <dbReference type="SAM" id="SignalP"/>
    </source>
</evidence>
<gene>
    <name evidence="4" type="primary">LOC108012533</name>
</gene>
<keyword evidence="3" id="KW-1185">Reference proteome</keyword>
<feature type="chain" id="PRO_5046607324" description="Chitin-binding type-2 domain-containing protein" evidence="1">
    <location>
        <begin position="18"/>
        <end position="231"/>
    </location>
</feature>
<dbReference type="PROSITE" id="PS51257">
    <property type="entry name" value="PROKAR_LIPOPROTEIN"/>
    <property type="match status" value="1"/>
</dbReference>
<proteinExistence type="predicted"/>
<name>A0AB39ZCZ3_DROSZ</name>
<dbReference type="GO" id="GO:0008061">
    <property type="term" value="F:chitin binding"/>
    <property type="evidence" value="ECO:0007669"/>
    <property type="project" value="InterPro"/>
</dbReference>
<dbReference type="RefSeq" id="XP_016933435.2">
    <property type="nucleotide sequence ID" value="XM_017077946.4"/>
</dbReference>
<keyword evidence="1" id="KW-0732">Signal</keyword>
<protein>
    <recommendedName>
        <fullName evidence="2">Chitin-binding type-2 domain-containing protein</fullName>
    </recommendedName>
</protein>
<dbReference type="AlphaFoldDB" id="A0AB39ZCZ3"/>
<reference evidence="4" key="1">
    <citation type="submission" date="2025-08" db="UniProtKB">
        <authorList>
            <consortium name="RefSeq"/>
        </authorList>
    </citation>
    <scope>IDENTIFICATION</scope>
</reference>
<dbReference type="PROSITE" id="PS50940">
    <property type="entry name" value="CHIT_BIND_II"/>
    <property type="match status" value="1"/>
</dbReference>
<dbReference type="Proteomes" id="UP001652628">
    <property type="component" value="Chromosome 3"/>
</dbReference>
<dbReference type="GO" id="GO:0005576">
    <property type="term" value="C:extracellular region"/>
    <property type="evidence" value="ECO:0007669"/>
    <property type="project" value="InterPro"/>
</dbReference>
<evidence type="ECO:0000313" key="3">
    <source>
        <dbReference type="Proteomes" id="UP001652628"/>
    </source>
</evidence>
<dbReference type="SUPFAM" id="SSF57625">
    <property type="entry name" value="Invertebrate chitin-binding proteins"/>
    <property type="match status" value="1"/>
</dbReference>
<evidence type="ECO:0000259" key="2">
    <source>
        <dbReference type="PROSITE" id="PS50940"/>
    </source>
</evidence>
<organism evidence="3 4">
    <name type="scientific">Drosophila suzukii</name>
    <name type="common">Spotted-wing drosophila fruit fly</name>
    <dbReference type="NCBI Taxonomy" id="28584"/>
    <lineage>
        <taxon>Eukaryota</taxon>
        <taxon>Metazoa</taxon>
        <taxon>Ecdysozoa</taxon>
        <taxon>Arthropoda</taxon>
        <taxon>Hexapoda</taxon>
        <taxon>Insecta</taxon>
        <taxon>Pterygota</taxon>
        <taxon>Neoptera</taxon>
        <taxon>Endopterygota</taxon>
        <taxon>Diptera</taxon>
        <taxon>Brachycera</taxon>
        <taxon>Muscomorpha</taxon>
        <taxon>Ephydroidea</taxon>
        <taxon>Drosophilidae</taxon>
        <taxon>Drosophila</taxon>
        <taxon>Sophophora</taxon>
    </lineage>
</organism>
<dbReference type="GeneID" id="108012533"/>
<evidence type="ECO:0000313" key="4">
    <source>
        <dbReference type="RefSeq" id="XP_016933435.2"/>
    </source>
</evidence>
<dbReference type="InterPro" id="IPR036508">
    <property type="entry name" value="Chitin-bd_dom_sf"/>
</dbReference>
<dbReference type="InterPro" id="IPR002557">
    <property type="entry name" value="Chitin-bd_dom"/>
</dbReference>